<gene>
    <name evidence="6" type="primary">Obscn_8</name>
    <name evidence="6" type="ORF">CRYSOU_R15323</name>
</gene>
<evidence type="ECO:0000256" key="4">
    <source>
        <dbReference type="ARBA" id="ARBA00023157"/>
    </source>
</evidence>
<reference evidence="6 7" key="1">
    <citation type="submission" date="2019-09" db="EMBL/GenBank/DDBJ databases">
        <title>Bird 10,000 Genomes (B10K) Project - Family phase.</title>
        <authorList>
            <person name="Zhang G."/>
        </authorList>
    </citation>
    <scope>NUCLEOTIDE SEQUENCE [LARGE SCALE GENOMIC DNA]</scope>
    <source>
        <strain evidence="6">B10K-MSB-42743</strain>
        <tissue evidence="6">Heart</tissue>
    </source>
</reference>
<dbReference type="GO" id="GO:0005737">
    <property type="term" value="C:cytoplasm"/>
    <property type="evidence" value="ECO:0007669"/>
    <property type="project" value="UniProtKB-SubCell"/>
</dbReference>
<keyword evidence="2" id="KW-0963">Cytoplasm</keyword>
<evidence type="ECO:0000256" key="3">
    <source>
        <dbReference type="ARBA" id="ARBA00022553"/>
    </source>
</evidence>
<sequence length="73" mass="8016">VVAAIPAVFVKKLQSEEAKEGSTVTLRAELSKHDAPVIWKKGSVLLQASNKYEMKQMGSVVELLIHDLQLKDA</sequence>
<dbReference type="SUPFAM" id="SSF48726">
    <property type="entry name" value="Immunoglobulin"/>
    <property type="match status" value="1"/>
</dbReference>
<dbReference type="Pfam" id="PF07679">
    <property type="entry name" value="I-set"/>
    <property type="match status" value="1"/>
</dbReference>
<feature type="domain" description="Immunoglobulin I-set" evidence="5">
    <location>
        <begin position="8"/>
        <end position="73"/>
    </location>
</feature>
<dbReference type="PANTHER" id="PTHR35971:SF5">
    <property type="entry name" value="OBSCURIN LIKE CYTOSKELETAL ADAPTOR 1"/>
    <property type="match status" value="1"/>
</dbReference>
<dbReference type="InterPro" id="IPR013783">
    <property type="entry name" value="Ig-like_fold"/>
</dbReference>
<dbReference type="EMBL" id="VWPX01008875">
    <property type="protein sequence ID" value="NWI13891.1"/>
    <property type="molecule type" value="Genomic_DNA"/>
</dbReference>
<evidence type="ECO:0000256" key="2">
    <source>
        <dbReference type="ARBA" id="ARBA00022490"/>
    </source>
</evidence>
<dbReference type="PANTHER" id="PTHR35971">
    <property type="entry name" value="SI:DKEY-31G6.6"/>
    <property type="match status" value="1"/>
</dbReference>
<feature type="non-terminal residue" evidence="6">
    <location>
        <position position="1"/>
    </location>
</feature>
<evidence type="ECO:0000256" key="1">
    <source>
        <dbReference type="ARBA" id="ARBA00004496"/>
    </source>
</evidence>
<organism evidence="6 7">
    <name type="scientific">Crypturellus soui</name>
    <dbReference type="NCBI Taxonomy" id="458187"/>
    <lineage>
        <taxon>Eukaryota</taxon>
        <taxon>Metazoa</taxon>
        <taxon>Chordata</taxon>
        <taxon>Craniata</taxon>
        <taxon>Vertebrata</taxon>
        <taxon>Euteleostomi</taxon>
        <taxon>Archelosauria</taxon>
        <taxon>Archosauria</taxon>
        <taxon>Dinosauria</taxon>
        <taxon>Saurischia</taxon>
        <taxon>Theropoda</taxon>
        <taxon>Coelurosauria</taxon>
        <taxon>Aves</taxon>
        <taxon>Palaeognathae</taxon>
        <taxon>Tinamiformes</taxon>
        <taxon>Tinamidae</taxon>
        <taxon>Crypturellus</taxon>
    </lineage>
</organism>
<dbReference type="AlphaFoldDB" id="A0A7K4KCN1"/>
<keyword evidence="3" id="KW-0597">Phosphoprotein</keyword>
<evidence type="ECO:0000313" key="7">
    <source>
        <dbReference type="Proteomes" id="UP000545332"/>
    </source>
</evidence>
<keyword evidence="7" id="KW-1185">Reference proteome</keyword>
<dbReference type="OrthoDB" id="6159398at2759"/>
<name>A0A7K4KCN1_9AVES</name>
<comment type="caution">
    <text evidence="6">The sequence shown here is derived from an EMBL/GenBank/DDBJ whole genome shotgun (WGS) entry which is preliminary data.</text>
</comment>
<proteinExistence type="predicted"/>
<protein>
    <submittedName>
        <fullName evidence="6">OBSCN protein</fullName>
    </submittedName>
</protein>
<accession>A0A7K4KCN1</accession>
<dbReference type="InterPro" id="IPR052385">
    <property type="entry name" value="Obscurin/Obscurin-like_Reg"/>
</dbReference>
<dbReference type="Gene3D" id="2.60.40.10">
    <property type="entry name" value="Immunoglobulins"/>
    <property type="match status" value="1"/>
</dbReference>
<dbReference type="Proteomes" id="UP000545332">
    <property type="component" value="Unassembled WGS sequence"/>
</dbReference>
<evidence type="ECO:0000313" key="6">
    <source>
        <dbReference type="EMBL" id="NWI13891.1"/>
    </source>
</evidence>
<dbReference type="InterPro" id="IPR013098">
    <property type="entry name" value="Ig_I-set"/>
</dbReference>
<evidence type="ECO:0000259" key="5">
    <source>
        <dbReference type="Pfam" id="PF07679"/>
    </source>
</evidence>
<feature type="non-terminal residue" evidence="6">
    <location>
        <position position="73"/>
    </location>
</feature>
<keyword evidence="4" id="KW-1015">Disulfide bond</keyword>
<dbReference type="InterPro" id="IPR036179">
    <property type="entry name" value="Ig-like_dom_sf"/>
</dbReference>
<comment type="subcellular location">
    <subcellularLocation>
        <location evidence="1">Cytoplasm</location>
    </subcellularLocation>
</comment>